<comment type="function">
    <text evidence="6">Component of the Mediator complex, a coactivator involved in the regulated transcription of nearly all RNA polymerase II-dependent genes. Mediator functions as a bridge to convey information from gene-specific regulatory proteins to the basal RNA polymerase II transcription machinery. Mediator is recruited to promoters by direct interactions with regulatory proteins and serves as a scaffold for the assembly of a functional pre-initiation complex with RNA polymerase II and the general transcription factors.</text>
</comment>
<evidence type="ECO:0000313" key="8">
    <source>
        <dbReference type="EMBL" id="CAL8122310.1"/>
    </source>
</evidence>
<dbReference type="Pfam" id="PF10280">
    <property type="entry name" value="Med11"/>
    <property type="match status" value="1"/>
</dbReference>
<keyword evidence="6" id="KW-0804">Transcription</keyword>
<evidence type="ECO:0000256" key="6">
    <source>
        <dbReference type="RuleBase" id="RU364147"/>
    </source>
</evidence>
<keyword evidence="6" id="KW-0010">Activator</keyword>
<feature type="region of interest" description="Disordered" evidence="7">
    <location>
        <begin position="114"/>
        <end position="147"/>
    </location>
</feature>
<comment type="caution">
    <text evidence="8">The sequence shown here is derived from an EMBL/GenBank/DDBJ whole genome shotgun (WGS) entry which is preliminary data.</text>
</comment>
<comment type="subunit">
    <text evidence="6">Component of the Mediator complex.</text>
</comment>
<evidence type="ECO:0000256" key="7">
    <source>
        <dbReference type="SAM" id="MobiDB-lite"/>
    </source>
</evidence>
<evidence type="ECO:0000256" key="5">
    <source>
        <dbReference type="ARBA" id="ARBA00032011"/>
    </source>
</evidence>
<evidence type="ECO:0000313" key="9">
    <source>
        <dbReference type="Proteomes" id="UP001642540"/>
    </source>
</evidence>
<dbReference type="PANTHER" id="PTHR22890">
    <property type="entry name" value="MEDIATOR OF RNA POLYMERASE II TRANSCRIPTION SUBUNIT 11"/>
    <property type="match status" value="1"/>
</dbReference>
<evidence type="ECO:0000256" key="1">
    <source>
        <dbReference type="ARBA" id="ARBA00004123"/>
    </source>
</evidence>
<accession>A0ABP1R8J7</accession>
<dbReference type="InterPro" id="IPR019404">
    <property type="entry name" value="Mediator_Med11"/>
</dbReference>
<comment type="subcellular location">
    <subcellularLocation>
        <location evidence="1 6">Nucleus</location>
    </subcellularLocation>
</comment>
<evidence type="ECO:0000256" key="3">
    <source>
        <dbReference type="ARBA" id="ARBA00019621"/>
    </source>
</evidence>
<comment type="similarity">
    <text evidence="2 6">Belongs to the Mediator complex subunit 11 family.</text>
</comment>
<dbReference type="Proteomes" id="UP001642540">
    <property type="component" value="Unassembled WGS sequence"/>
</dbReference>
<keyword evidence="4 6" id="KW-0539">Nucleus</keyword>
<keyword evidence="9" id="KW-1185">Reference proteome</keyword>
<evidence type="ECO:0000256" key="2">
    <source>
        <dbReference type="ARBA" id="ARBA00008186"/>
    </source>
</evidence>
<reference evidence="8 9" key="1">
    <citation type="submission" date="2024-08" db="EMBL/GenBank/DDBJ databases">
        <authorList>
            <person name="Cucini C."/>
            <person name="Frati F."/>
        </authorList>
    </citation>
    <scope>NUCLEOTIDE SEQUENCE [LARGE SCALE GENOMIC DNA]</scope>
</reference>
<gene>
    <name evidence="6" type="primary">MED11</name>
    <name evidence="8" type="ORF">ODALV1_LOCUS19743</name>
</gene>
<proteinExistence type="inferred from homology"/>
<sequence length="147" mass="15914">MSGPMDRLTALDQVEKDILSCLQCAGQVLNELSKDKPSAKAADTHTNNFLKTLNNVEVEMTKHVNYLTQVSTGQAHEGSSYASQKVLQMAWHRSEHARSKVLELERNKNQMLAATRQLTAAQQKAPVSAGPSTPTSTGMTSHGGPPT</sequence>
<keyword evidence="6" id="KW-0805">Transcription regulation</keyword>
<name>A0ABP1R8J7_9HEXA</name>
<evidence type="ECO:0000256" key="4">
    <source>
        <dbReference type="ARBA" id="ARBA00023242"/>
    </source>
</evidence>
<dbReference type="EMBL" id="CAXLJM020000068">
    <property type="protein sequence ID" value="CAL8122310.1"/>
    <property type="molecule type" value="Genomic_DNA"/>
</dbReference>
<organism evidence="8 9">
    <name type="scientific">Orchesella dallaii</name>
    <dbReference type="NCBI Taxonomy" id="48710"/>
    <lineage>
        <taxon>Eukaryota</taxon>
        <taxon>Metazoa</taxon>
        <taxon>Ecdysozoa</taxon>
        <taxon>Arthropoda</taxon>
        <taxon>Hexapoda</taxon>
        <taxon>Collembola</taxon>
        <taxon>Entomobryomorpha</taxon>
        <taxon>Entomobryoidea</taxon>
        <taxon>Orchesellidae</taxon>
        <taxon>Orchesellinae</taxon>
        <taxon>Orchesella</taxon>
    </lineage>
</organism>
<dbReference type="Gene3D" id="1.10.287.3490">
    <property type="match status" value="1"/>
</dbReference>
<protein>
    <recommendedName>
        <fullName evidence="3 6">Mediator of RNA polymerase II transcription subunit 11</fullName>
    </recommendedName>
    <alternativeName>
        <fullName evidence="5 6">Mediator complex subunit 11</fullName>
    </alternativeName>
</protein>